<dbReference type="PANTHER" id="PTHR23539">
    <property type="entry name" value="MFS TRANSPORTER"/>
    <property type="match status" value="1"/>
</dbReference>
<feature type="transmembrane region" description="Helical" evidence="3">
    <location>
        <begin position="142"/>
        <end position="161"/>
    </location>
</feature>
<protein>
    <submittedName>
        <fullName evidence="4">Major facilitator superfamily transporter</fullName>
    </submittedName>
</protein>
<feature type="transmembrane region" description="Helical" evidence="3">
    <location>
        <begin position="244"/>
        <end position="264"/>
    </location>
</feature>
<dbReference type="Pfam" id="PF07690">
    <property type="entry name" value="MFS_1"/>
    <property type="match status" value="1"/>
</dbReference>
<evidence type="ECO:0000256" key="3">
    <source>
        <dbReference type="SAM" id="Phobius"/>
    </source>
</evidence>
<feature type="compositionally biased region" description="Polar residues" evidence="2">
    <location>
        <begin position="1"/>
        <end position="12"/>
    </location>
</feature>
<gene>
    <name evidence="4" type="ORF">CCUS01_08910</name>
</gene>
<dbReference type="PANTHER" id="PTHR23539:SF1">
    <property type="entry name" value="MAJOR FACILITATOR SUPERFAMILY (MFS) PROFILE DOMAIN-CONTAINING PROTEIN"/>
    <property type="match status" value="1"/>
</dbReference>
<keyword evidence="5" id="KW-1185">Reference proteome</keyword>
<dbReference type="InterPro" id="IPR036259">
    <property type="entry name" value="MFS_trans_sf"/>
</dbReference>
<dbReference type="Proteomes" id="UP001239213">
    <property type="component" value="Unassembled WGS sequence"/>
</dbReference>
<keyword evidence="3" id="KW-1133">Transmembrane helix</keyword>
<evidence type="ECO:0000256" key="1">
    <source>
        <dbReference type="ARBA" id="ARBA00004141"/>
    </source>
</evidence>
<dbReference type="InterPro" id="IPR011701">
    <property type="entry name" value="MFS"/>
</dbReference>
<feature type="region of interest" description="Disordered" evidence="2">
    <location>
        <begin position="1"/>
        <end position="45"/>
    </location>
</feature>
<dbReference type="AlphaFoldDB" id="A0AAI9UNV1"/>
<sequence length="296" mass="31128">MDAKDLQSNPRNDISLESLHPIEPNADGNVDNKKDIPIIASASPPPTIANVNILDEEDAQSGPDSSQVENEKLKRRARWALFVMSFFMGDVADGLGPFLGVYLQQRGWEPGLRGMVSTAGGVATIIATGPIGALIDATKYKRYLVAGCALLVGVSQGLNLISTHPALVFSTQIVSAVAGTSMMPLLVALTLGICSPDQEGSNTQNKSKHSFRVLNGRNQAANHAGNMVSAGLAGLLGSKFGLNAVFYLVMAFCTTTIASVFLLPERAVDHAAARGGPAPDQRAGNAHRTQERGEGP</sequence>
<feature type="region of interest" description="Disordered" evidence="2">
    <location>
        <begin position="272"/>
        <end position="296"/>
    </location>
</feature>
<feature type="transmembrane region" description="Helical" evidence="3">
    <location>
        <begin position="173"/>
        <end position="194"/>
    </location>
</feature>
<evidence type="ECO:0000256" key="2">
    <source>
        <dbReference type="SAM" id="MobiDB-lite"/>
    </source>
</evidence>
<dbReference type="SUPFAM" id="SSF103473">
    <property type="entry name" value="MFS general substrate transporter"/>
    <property type="match status" value="1"/>
</dbReference>
<dbReference type="EMBL" id="MPDP01000273">
    <property type="protein sequence ID" value="KAK1460563.1"/>
    <property type="molecule type" value="Genomic_DNA"/>
</dbReference>
<feature type="transmembrane region" description="Helical" evidence="3">
    <location>
        <begin position="79"/>
        <end position="103"/>
    </location>
</feature>
<proteinExistence type="predicted"/>
<evidence type="ECO:0000313" key="4">
    <source>
        <dbReference type="EMBL" id="KAK1460563.1"/>
    </source>
</evidence>
<keyword evidence="3" id="KW-0472">Membrane</keyword>
<name>A0AAI9UNV1_9PEZI</name>
<organism evidence="4 5">
    <name type="scientific">Colletotrichum cuscutae</name>
    <dbReference type="NCBI Taxonomy" id="1209917"/>
    <lineage>
        <taxon>Eukaryota</taxon>
        <taxon>Fungi</taxon>
        <taxon>Dikarya</taxon>
        <taxon>Ascomycota</taxon>
        <taxon>Pezizomycotina</taxon>
        <taxon>Sordariomycetes</taxon>
        <taxon>Hypocreomycetidae</taxon>
        <taxon>Glomerellales</taxon>
        <taxon>Glomerellaceae</taxon>
        <taxon>Colletotrichum</taxon>
        <taxon>Colletotrichum acutatum species complex</taxon>
    </lineage>
</organism>
<accession>A0AAI9UNV1</accession>
<feature type="transmembrane region" description="Helical" evidence="3">
    <location>
        <begin position="115"/>
        <end position="135"/>
    </location>
</feature>
<dbReference type="Gene3D" id="1.20.1250.20">
    <property type="entry name" value="MFS general substrate transporter like domains"/>
    <property type="match status" value="1"/>
</dbReference>
<reference evidence="4" key="1">
    <citation type="submission" date="2016-11" db="EMBL/GenBank/DDBJ databases">
        <title>The genome sequence of Colletotrichum cuscutae.</title>
        <authorList>
            <person name="Baroncelli R."/>
        </authorList>
    </citation>
    <scope>NUCLEOTIDE SEQUENCE</scope>
    <source>
        <strain evidence="4">IMI 304802</strain>
    </source>
</reference>
<dbReference type="GO" id="GO:0016020">
    <property type="term" value="C:membrane"/>
    <property type="evidence" value="ECO:0007669"/>
    <property type="project" value="UniProtKB-SubCell"/>
</dbReference>
<dbReference type="CDD" id="cd06174">
    <property type="entry name" value="MFS"/>
    <property type="match status" value="1"/>
</dbReference>
<comment type="subcellular location">
    <subcellularLocation>
        <location evidence="1">Membrane</location>
        <topology evidence="1">Multi-pass membrane protein</topology>
    </subcellularLocation>
</comment>
<comment type="caution">
    <text evidence="4">The sequence shown here is derived from an EMBL/GenBank/DDBJ whole genome shotgun (WGS) entry which is preliminary data.</text>
</comment>
<evidence type="ECO:0000313" key="5">
    <source>
        <dbReference type="Proteomes" id="UP001239213"/>
    </source>
</evidence>
<dbReference type="GO" id="GO:0022857">
    <property type="term" value="F:transmembrane transporter activity"/>
    <property type="evidence" value="ECO:0007669"/>
    <property type="project" value="InterPro"/>
</dbReference>
<keyword evidence="3" id="KW-0812">Transmembrane</keyword>